<reference evidence="1 2" key="1">
    <citation type="submission" date="2023-07" db="EMBL/GenBank/DDBJ databases">
        <title>Sorghum-associated microbial communities from plants grown in Nebraska, USA.</title>
        <authorList>
            <person name="Schachtman D."/>
        </authorList>
    </citation>
    <scope>NUCLEOTIDE SEQUENCE [LARGE SCALE GENOMIC DNA]</scope>
    <source>
        <strain evidence="1 2">CC146</strain>
    </source>
</reference>
<accession>A0ABD5AMF9</accession>
<sequence length="518" mass="59788">MEILKNIIICLTTISACSCSLYPESTYKSKTRTNYNFPELNDKSCSFNSLTGESYKKDLNNKECKERVFYSTTDYSKTIAVLEIDEQGRFVDEEHINRILEFIKNREKPIVSLYIHGWNHNSRISDSDLHAFQTVVNNLHDDWKETESDEDKKQIKRDSVGIYIAWRGRVFPKWANFVTFWNRKSVSISVGRSDLTRFILQLEQNVKARSQNKNGTLILMGHSFGASALYNAISPTLITRFYDSLTEQQTNPDVPLKGVGDLVVLMNPAIEAKQFVALREAIWQEGVKNNNIFKNNPRPIFMMFGSNSDGSLNNAFPTGRYLNTVWFNKYTNTTIVDGNSLCNNKPCLTENGINKPLLLSVQESKMDRRAIGNYEWFYTHWLAFDQEPKLPKQKLFSNNDIQISSYPTNKCKIEKNWLEKAYKNDNHQWVALPSRNTKNDLMKISTQFIPIDGKYEWRKTGIHRRPEPEKATGSRSDGTTWNYNPYWFIRTNGSVIPGHNGIWKAGVGCFILSTLKFD</sequence>
<evidence type="ECO:0000313" key="1">
    <source>
        <dbReference type="EMBL" id="MDP9803503.1"/>
    </source>
</evidence>
<dbReference type="Proteomes" id="UP001240164">
    <property type="component" value="Unassembled WGS sequence"/>
</dbReference>
<organism evidence="1 2">
    <name type="scientific">Acinetobacter calcoaceticus</name>
    <dbReference type="NCBI Taxonomy" id="471"/>
    <lineage>
        <taxon>Bacteria</taxon>
        <taxon>Pseudomonadati</taxon>
        <taxon>Pseudomonadota</taxon>
        <taxon>Gammaproteobacteria</taxon>
        <taxon>Moraxellales</taxon>
        <taxon>Moraxellaceae</taxon>
        <taxon>Acinetobacter</taxon>
        <taxon>Acinetobacter calcoaceticus/baumannii complex</taxon>
    </lineage>
</organism>
<evidence type="ECO:0008006" key="3">
    <source>
        <dbReference type="Google" id="ProtNLM"/>
    </source>
</evidence>
<dbReference type="AlphaFoldDB" id="A0ABD5AMF9"/>
<proteinExistence type="predicted"/>
<protein>
    <recommendedName>
        <fullName evidence="3">Alpha/beta hydrolase family protein DUF900</fullName>
    </recommendedName>
</protein>
<dbReference type="PROSITE" id="PS51257">
    <property type="entry name" value="PROKAR_LIPOPROTEIN"/>
    <property type="match status" value="1"/>
</dbReference>
<dbReference type="RefSeq" id="WP_307011310.1">
    <property type="nucleotide sequence ID" value="NZ_JAUSQP010000002.1"/>
</dbReference>
<dbReference type="EMBL" id="JAUSQP010000002">
    <property type="protein sequence ID" value="MDP9803503.1"/>
    <property type="molecule type" value="Genomic_DNA"/>
</dbReference>
<comment type="caution">
    <text evidence="1">The sequence shown here is derived from an EMBL/GenBank/DDBJ whole genome shotgun (WGS) entry which is preliminary data.</text>
</comment>
<evidence type="ECO:0000313" key="2">
    <source>
        <dbReference type="Proteomes" id="UP001240164"/>
    </source>
</evidence>
<name>A0ABD5AMF9_ACICA</name>
<gene>
    <name evidence="1" type="ORF">J2771_001762</name>
</gene>